<sequence>MMLRKNLFWMTTKNGDDVMENLDTIELANIHLVHTVLHSRSSSKSAIRLIVAAKCAKRCVQEPIDVDELSQTLKANADEDADEDVNANANADTISLRDLRSGEGPCQVVGLK</sequence>
<keyword evidence="2" id="KW-1185">Reference proteome</keyword>
<protein>
    <submittedName>
        <fullName evidence="1">GL15190</fullName>
    </submittedName>
</protein>
<dbReference type="Proteomes" id="UP000008744">
    <property type="component" value="Unassembled WGS sequence"/>
</dbReference>
<proteinExistence type="predicted"/>
<gene>
    <name evidence="1" type="primary">Dper\GL15190</name>
    <name evidence="1" type="ORF">Dper_GL15190</name>
</gene>
<organism evidence="2">
    <name type="scientific">Drosophila persimilis</name>
    <name type="common">Fruit fly</name>
    <dbReference type="NCBI Taxonomy" id="7234"/>
    <lineage>
        <taxon>Eukaryota</taxon>
        <taxon>Metazoa</taxon>
        <taxon>Ecdysozoa</taxon>
        <taxon>Arthropoda</taxon>
        <taxon>Hexapoda</taxon>
        <taxon>Insecta</taxon>
        <taxon>Pterygota</taxon>
        <taxon>Neoptera</taxon>
        <taxon>Endopterygota</taxon>
        <taxon>Diptera</taxon>
        <taxon>Brachycera</taxon>
        <taxon>Muscomorpha</taxon>
        <taxon>Ephydroidea</taxon>
        <taxon>Drosophilidae</taxon>
        <taxon>Drosophila</taxon>
        <taxon>Sophophora</taxon>
    </lineage>
</organism>
<dbReference type="AlphaFoldDB" id="B4H3L1"/>
<evidence type="ECO:0000313" key="1">
    <source>
        <dbReference type="EMBL" id="EDW30962.1"/>
    </source>
</evidence>
<name>B4H3L1_DROPE</name>
<dbReference type="HOGENOM" id="CLU_2148432_0_0_1"/>
<dbReference type="EMBL" id="CH479207">
    <property type="protein sequence ID" value="EDW30962.1"/>
    <property type="molecule type" value="Genomic_DNA"/>
</dbReference>
<accession>B4H3L1</accession>
<evidence type="ECO:0000313" key="2">
    <source>
        <dbReference type="Proteomes" id="UP000008744"/>
    </source>
</evidence>
<reference evidence="1 2" key="1">
    <citation type="journal article" date="2007" name="Nature">
        <title>Evolution of genes and genomes on the Drosophila phylogeny.</title>
        <authorList>
            <consortium name="Drosophila 12 Genomes Consortium"/>
            <person name="Clark A.G."/>
            <person name="Eisen M.B."/>
            <person name="Smith D.R."/>
            <person name="Bergman C.M."/>
            <person name="Oliver B."/>
            <person name="Markow T.A."/>
            <person name="Kaufman T.C."/>
            <person name="Kellis M."/>
            <person name="Gelbart W."/>
            <person name="Iyer V.N."/>
            <person name="Pollard D.A."/>
            <person name="Sackton T.B."/>
            <person name="Larracuente A.M."/>
            <person name="Singh N.D."/>
            <person name="Abad J.P."/>
            <person name="Abt D.N."/>
            <person name="Adryan B."/>
            <person name="Aguade M."/>
            <person name="Akashi H."/>
            <person name="Anderson W.W."/>
            <person name="Aquadro C.F."/>
            <person name="Ardell D.H."/>
            <person name="Arguello R."/>
            <person name="Artieri C.G."/>
            <person name="Barbash D.A."/>
            <person name="Barker D."/>
            <person name="Barsanti P."/>
            <person name="Batterham P."/>
            <person name="Batzoglou S."/>
            <person name="Begun D."/>
            <person name="Bhutkar A."/>
            <person name="Blanco E."/>
            <person name="Bosak S.A."/>
            <person name="Bradley R.K."/>
            <person name="Brand A.D."/>
            <person name="Brent M.R."/>
            <person name="Brooks A.N."/>
            <person name="Brown R.H."/>
            <person name="Butlin R.K."/>
            <person name="Caggese C."/>
            <person name="Calvi B.R."/>
            <person name="Bernardo de Carvalho A."/>
            <person name="Caspi A."/>
            <person name="Castrezana S."/>
            <person name="Celniker S.E."/>
            <person name="Chang J.L."/>
            <person name="Chapple C."/>
            <person name="Chatterji S."/>
            <person name="Chinwalla A."/>
            <person name="Civetta A."/>
            <person name="Clifton S.W."/>
            <person name="Comeron J.M."/>
            <person name="Costello J.C."/>
            <person name="Coyne J.A."/>
            <person name="Daub J."/>
            <person name="David R.G."/>
            <person name="Delcher A.L."/>
            <person name="Delehaunty K."/>
            <person name="Do C.B."/>
            <person name="Ebling H."/>
            <person name="Edwards K."/>
            <person name="Eickbush T."/>
            <person name="Evans J.D."/>
            <person name="Filipski A."/>
            <person name="Findeiss S."/>
            <person name="Freyhult E."/>
            <person name="Fulton L."/>
            <person name="Fulton R."/>
            <person name="Garcia A.C."/>
            <person name="Gardiner A."/>
            <person name="Garfield D.A."/>
            <person name="Garvin B.E."/>
            <person name="Gibson G."/>
            <person name="Gilbert D."/>
            <person name="Gnerre S."/>
            <person name="Godfrey J."/>
            <person name="Good R."/>
            <person name="Gotea V."/>
            <person name="Gravely B."/>
            <person name="Greenberg A.J."/>
            <person name="Griffiths-Jones S."/>
            <person name="Gross S."/>
            <person name="Guigo R."/>
            <person name="Gustafson E.A."/>
            <person name="Haerty W."/>
            <person name="Hahn M.W."/>
            <person name="Halligan D.L."/>
            <person name="Halpern A.L."/>
            <person name="Halter G.M."/>
            <person name="Han M.V."/>
            <person name="Heger A."/>
            <person name="Hillier L."/>
            <person name="Hinrichs A.S."/>
            <person name="Holmes I."/>
            <person name="Hoskins R.A."/>
            <person name="Hubisz M.J."/>
            <person name="Hultmark D."/>
            <person name="Huntley M.A."/>
            <person name="Jaffe D.B."/>
            <person name="Jagadeeshan S."/>
            <person name="Jeck W.R."/>
            <person name="Johnson J."/>
            <person name="Jones C.D."/>
            <person name="Jordan W.C."/>
            <person name="Karpen G.H."/>
            <person name="Kataoka E."/>
            <person name="Keightley P.D."/>
            <person name="Kheradpour P."/>
            <person name="Kirkness E.F."/>
            <person name="Koerich L.B."/>
            <person name="Kristiansen K."/>
            <person name="Kudrna D."/>
            <person name="Kulathinal R.J."/>
            <person name="Kumar S."/>
            <person name="Kwok R."/>
            <person name="Lander E."/>
            <person name="Langley C.H."/>
            <person name="Lapoint R."/>
            <person name="Lazzaro B.P."/>
            <person name="Lee S.J."/>
            <person name="Levesque L."/>
            <person name="Li R."/>
            <person name="Lin C.F."/>
            <person name="Lin M.F."/>
            <person name="Lindblad-Toh K."/>
            <person name="Llopart A."/>
            <person name="Long M."/>
            <person name="Low L."/>
            <person name="Lozovsky E."/>
            <person name="Lu J."/>
            <person name="Luo M."/>
            <person name="Machado C.A."/>
            <person name="Makalowski W."/>
            <person name="Marzo M."/>
            <person name="Matsuda M."/>
            <person name="Matzkin L."/>
            <person name="McAllister B."/>
            <person name="McBride C.S."/>
            <person name="McKernan B."/>
            <person name="McKernan K."/>
            <person name="Mendez-Lago M."/>
            <person name="Minx P."/>
            <person name="Mollenhauer M.U."/>
            <person name="Montooth K."/>
            <person name="Mount S.M."/>
            <person name="Mu X."/>
            <person name="Myers E."/>
            <person name="Negre B."/>
            <person name="Newfeld S."/>
            <person name="Nielsen R."/>
            <person name="Noor M.A."/>
            <person name="O'Grady P."/>
            <person name="Pachter L."/>
            <person name="Papaceit M."/>
            <person name="Parisi M.J."/>
            <person name="Parisi M."/>
            <person name="Parts L."/>
            <person name="Pedersen J.S."/>
            <person name="Pesole G."/>
            <person name="Phillippy A.M."/>
            <person name="Ponting C.P."/>
            <person name="Pop M."/>
            <person name="Porcelli D."/>
            <person name="Powell J.R."/>
            <person name="Prohaska S."/>
            <person name="Pruitt K."/>
            <person name="Puig M."/>
            <person name="Quesneville H."/>
            <person name="Ram K.R."/>
            <person name="Rand D."/>
            <person name="Rasmussen M.D."/>
            <person name="Reed L.K."/>
            <person name="Reenan R."/>
            <person name="Reily A."/>
            <person name="Remington K.A."/>
            <person name="Rieger T.T."/>
            <person name="Ritchie M.G."/>
            <person name="Robin C."/>
            <person name="Rogers Y.H."/>
            <person name="Rohde C."/>
            <person name="Rozas J."/>
            <person name="Rubenfield M.J."/>
            <person name="Ruiz A."/>
            <person name="Russo S."/>
            <person name="Salzberg S.L."/>
            <person name="Sanchez-Gracia A."/>
            <person name="Saranga D.J."/>
            <person name="Sato H."/>
            <person name="Schaeffer S.W."/>
            <person name="Schatz M.C."/>
            <person name="Schlenke T."/>
            <person name="Schwartz R."/>
            <person name="Segarra C."/>
            <person name="Singh R.S."/>
            <person name="Sirot L."/>
            <person name="Sirota M."/>
            <person name="Sisneros N.B."/>
            <person name="Smith C.D."/>
            <person name="Smith T.F."/>
            <person name="Spieth J."/>
            <person name="Stage D.E."/>
            <person name="Stark A."/>
            <person name="Stephan W."/>
            <person name="Strausberg R.L."/>
            <person name="Strempel S."/>
            <person name="Sturgill D."/>
            <person name="Sutton G."/>
            <person name="Sutton G.G."/>
            <person name="Tao W."/>
            <person name="Teichmann S."/>
            <person name="Tobari Y.N."/>
            <person name="Tomimura Y."/>
            <person name="Tsolas J.M."/>
            <person name="Valente V.L."/>
            <person name="Venter E."/>
            <person name="Venter J.C."/>
            <person name="Vicario S."/>
            <person name="Vieira F.G."/>
            <person name="Vilella A.J."/>
            <person name="Villasante A."/>
            <person name="Walenz B."/>
            <person name="Wang J."/>
            <person name="Wasserman M."/>
            <person name="Watts T."/>
            <person name="Wilson D."/>
            <person name="Wilson R.K."/>
            <person name="Wing R.A."/>
            <person name="Wolfner M.F."/>
            <person name="Wong A."/>
            <person name="Wong G.K."/>
            <person name="Wu C.I."/>
            <person name="Wu G."/>
            <person name="Yamamoto D."/>
            <person name="Yang H.P."/>
            <person name="Yang S.P."/>
            <person name="Yorke J.A."/>
            <person name="Yoshida K."/>
            <person name="Zdobnov E."/>
            <person name="Zhang P."/>
            <person name="Zhang Y."/>
            <person name="Zimin A.V."/>
            <person name="Baldwin J."/>
            <person name="Abdouelleil A."/>
            <person name="Abdulkadir J."/>
            <person name="Abebe A."/>
            <person name="Abera B."/>
            <person name="Abreu J."/>
            <person name="Acer S.C."/>
            <person name="Aftuck L."/>
            <person name="Alexander A."/>
            <person name="An P."/>
            <person name="Anderson E."/>
            <person name="Anderson S."/>
            <person name="Arachi H."/>
            <person name="Azer M."/>
            <person name="Bachantsang P."/>
            <person name="Barry A."/>
            <person name="Bayul T."/>
            <person name="Berlin A."/>
            <person name="Bessette D."/>
            <person name="Bloom T."/>
            <person name="Blye J."/>
            <person name="Boguslavskiy L."/>
            <person name="Bonnet C."/>
            <person name="Boukhgalter B."/>
            <person name="Bourzgui I."/>
            <person name="Brown A."/>
            <person name="Cahill P."/>
            <person name="Channer S."/>
            <person name="Cheshatsang Y."/>
            <person name="Chuda L."/>
            <person name="Citroen M."/>
            <person name="Collymore A."/>
            <person name="Cooke P."/>
            <person name="Costello M."/>
            <person name="D'Aco K."/>
            <person name="Daza R."/>
            <person name="De Haan G."/>
            <person name="DeGray S."/>
            <person name="DeMaso C."/>
            <person name="Dhargay N."/>
            <person name="Dooley K."/>
            <person name="Dooley E."/>
            <person name="Doricent M."/>
            <person name="Dorje P."/>
            <person name="Dorjee K."/>
            <person name="Dupes A."/>
            <person name="Elong R."/>
            <person name="Falk J."/>
            <person name="Farina A."/>
            <person name="Faro S."/>
            <person name="Ferguson D."/>
            <person name="Fisher S."/>
            <person name="Foley C.D."/>
            <person name="Franke A."/>
            <person name="Friedrich D."/>
            <person name="Gadbois L."/>
            <person name="Gearin G."/>
            <person name="Gearin C.R."/>
            <person name="Giannoukos G."/>
            <person name="Goode T."/>
            <person name="Graham J."/>
            <person name="Grandbois E."/>
            <person name="Grewal S."/>
            <person name="Gyaltsen K."/>
            <person name="Hafez N."/>
            <person name="Hagos B."/>
            <person name="Hall J."/>
            <person name="Henson C."/>
            <person name="Hollinger A."/>
            <person name="Honan T."/>
            <person name="Huard M.D."/>
            <person name="Hughes L."/>
            <person name="Hurhula B."/>
            <person name="Husby M.E."/>
            <person name="Kamat A."/>
            <person name="Kanga B."/>
            <person name="Kashin S."/>
            <person name="Khazanovich D."/>
            <person name="Kisner P."/>
            <person name="Lance K."/>
            <person name="Lara M."/>
            <person name="Lee W."/>
            <person name="Lennon N."/>
            <person name="Letendre F."/>
            <person name="LeVine R."/>
            <person name="Lipovsky A."/>
            <person name="Liu X."/>
            <person name="Liu J."/>
            <person name="Liu S."/>
            <person name="Lokyitsang T."/>
            <person name="Lokyitsang Y."/>
            <person name="Lubonja R."/>
            <person name="Lui A."/>
            <person name="MacDonald P."/>
            <person name="Magnisalis V."/>
            <person name="Maru K."/>
            <person name="Matthews C."/>
            <person name="McCusker W."/>
            <person name="McDonough S."/>
            <person name="Mehta T."/>
            <person name="Meldrim J."/>
            <person name="Meneus L."/>
            <person name="Mihai O."/>
            <person name="Mihalev A."/>
            <person name="Mihova T."/>
            <person name="Mittelman R."/>
            <person name="Mlenga V."/>
            <person name="Montmayeur A."/>
            <person name="Mulrain L."/>
            <person name="Navidi A."/>
            <person name="Naylor J."/>
            <person name="Negash T."/>
            <person name="Nguyen T."/>
            <person name="Nguyen N."/>
            <person name="Nicol R."/>
            <person name="Norbu C."/>
            <person name="Norbu N."/>
            <person name="Novod N."/>
            <person name="O'Neill B."/>
            <person name="Osman S."/>
            <person name="Markiewicz E."/>
            <person name="Oyono O.L."/>
            <person name="Patti C."/>
            <person name="Phunkhang P."/>
            <person name="Pierre F."/>
            <person name="Priest M."/>
            <person name="Raghuraman S."/>
            <person name="Rege F."/>
            <person name="Reyes R."/>
            <person name="Rise C."/>
            <person name="Rogov P."/>
            <person name="Ross K."/>
            <person name="Ryan E."/>
            <person name="Settipalli S."/>
            <person name="Shea T."/>
            <person name="Sherpa N."/>
            <person name="Shi L."/>
            <person name="Shih D."/>
            <person name="Sparrow T."/>
            <person name="Spaulding J."/>
            <person name="Stalker J."/>
            <person name="Stange-Thomann N."/>
            <person name="Stavropoulos S."/>
            <person name="Stone C."/>
            <person name="Strader C."/>
            <person name="Tesfaye S."/>
            <person name="Thomson T."/>
            <person name="Thoulutsang Y."/>
            <person name="Thoulutsang D."/>
            <person name="Topham K."/>
            <person name="Topping I."/>
            <person name="Tsamla T."/>
            <person name="Vassiliev H."/>
            <person name="Vo A."/>
            <person name="Wangchuk T."/>
            <person name="Wangdi T."/>
            <person name="Weiand M."/>
            <person name="Wilkinson J."/>
            <person name="Wilson A."/>
            <person name="Yadav S."/>
            <person name="Young G."/>
            <person name="Yu Q."/>
            <person name="Zembek L."/>
            <person name="Zhong D."/>
            <person name="Zimmer A."/>
            <person name="Zwirko Z."/>
            <person name="Jaffe D.B."/>
            <person name="Alvarez P."/>
            <person name="Brockman W."/>
            <person name="Butler J."/>
            <person name="Chin C."/>
            <person name="Gnerre S."/>
            <person name="Grabherr M."/>
            <person name="Kleber M."/>
            <person name="Mauceli E."/>
            <person name="MacCallum I."/>
        </authorList>
    </citation>
    <scope>NUCLEOTIDE SEQUENCE [LARGE SCALE GENOMIC DNA]</scope>
    <source>
        <strain evidence="2">MSH-3 / Tucson 14011-0111.49</strain>
    </source>
</reference>